<keyword evidence="7" id="KW-1185">Reference proteome</keyword>
<evidence type="ECO:0000256" key="1">
    <source>
        <dbReference type="ARBA" id="ARBA00008857"/>
    </source>
</evidence>
<evidence type="ECO:0000256" key="4">
    <source>
        <dbReference type="ARBA" id="ARBA00023172"/>
    </source>
</evidence>
<gene>
    <name evidence="6" type="ORF">AALT52_05835</name>
</gene>
<dbReference type="InterPro" id="IPR013762">
    <property type="entry name" value="Integrase-like_cat_sf"/>
</dbReference>
<dbReference type="RefSeq" id="WP_369941934.1">
    <property type="nucleotide sequence ID" value="NZ_JBCLUF010000017.1"/>
</dbReference>
<organism evidence="6 7">
    <name type="scientific">Ligilactobacillus faecis</name>
    <dbReference type="NCBI Taxonomy" id="762833"/>
    <lineage>
        <taxon>Bacteria</taxon>
        <taxon>Bacillati</taxon>
        <taxon>Bacillota</taxon>
        <taxon>Bacilli</taxon>
        <taxon>Lactobacillales</taxon>
        <taxon>Lactobacillaceae</taxon>
        <taxon>Ligilactobacillus</taxon>
    </lineage>
</organism>
<keyword evidence="3" id="KW-0238">DNA-binding</keyword>
<accession>A0ABV4DPK3</accession>
<dbReference type="Gene3D" id="1.10.150.130">
    <property type="match status" value="1"/>
</dbReference>
<evidence type="ECO:0000313" key="6">
    <source>
        <dbReference type="EMBL" id="MEY8662406.1"/>
    </source>
</evidence>
<evidence type="ECO:0000313" key="7">
    <source>
        <dbReference type="Proteomes" id="UP001565236"/>
    </source>
</evidence>
<keyword evidence="2" id="KW-0229">DNA integration</keyword>
<dbReference type="Pfam" id="PF00589">
    <property type="entry name" value="Phage_integrase"/>
    <property type="match status" value="1"/>
</dbReference>
<comment type="caution">
    <text evidence="6">The sequence shown here is derived from an EMBL/GenBank/DDBJ whole genome shotgun (WGS) entry which is preliminary data.</text>
</comment>
<sequence length="379" mass="44061">MAKITEYSNSKGTFYRFRLYAGIDDQTGKKKYVKRSGFKTKAEAKKSLVKLEYEISNGSYFRPTEIQTFKDVYDLWIVQFELTVKPSSFHVIKSDFESKILPLLGSYRVDKITLAICQKAVNEWYKSRPSSFQRLVIYATKILEYARKLELIDRNPFKDVTKPRRKKKRTDRNYFSADELKRFLAIVQKNSYKHYVAFRLLAYSGMRIGEMLALNWGDIDFKSNKISITKTQSVSDQGLLIQPTPKTATSRRVLDMDVETMQILERWKVKQASYLLKCGINAMDKSQLVFTGRDNKMMTAQTIRYWFDIAIARDDTLPRITIHGFRHTHATLLLAAGASAKEIQTRLGHGNIQTTLDIYMHLTDKEQKETVQKFVHYLG</sequence>
<protein>
    <submittedName>
        <fullName evidence="6">Site-specific integrase</fullName>
    </submittedName>
</protein>
<comment type="similarity">
    <text evidence="1">Belongs to the 'phage' integrase family.</text>
</comment>
<dbReference type="PROSITE" id="PS51898">
    <property type="entry name" value="TYR_RECOMBINASE"/>
    <property type="match status" value="1"/>
</dbReference>
<dbReference type="Gene3D" id="1.10.443.10">
    <property type="entry name" value="Intergrase catalytic core"/>
    <property type="match status" value="1"/>
</dbReference>
<feature type="domain" description="Tyr recombinase" evidence="5">
    <location>
        <begin position="170"/>
        <end position="372"/>
    </location>
</feature>
<name>A0ABV4DPK3_9LACO</name>
<dbReference type="Pfam" id="PF14657">
    <property type="entry name" value="Arm-DNA-bind_4"/>
    <property type="match status" value="1"/>
</dbReference>
<proteinExistence type="inferred from homology"/>
<evidence type="ECO:0000256" key="3">
    <source>
        <dbReference type="ARBA" id="ARBA00023125"/>
    </source>
</evidence>
<dbReference type="InterPro" id="IPR028259">
    <property type="entry name" value="AP2-like_int_N"/>
</dbReference>
<dbReference type="EMBL" id="JBCLUF010000017">
    <property type="protein sequence ID" value="MEY8662406.1"/>
    <property type="molecule type" value="Genomic_DNA"/>
</dbReference>
<dbReference type="InterPro" id="IPR010998">
    <property type="entry name" value="Integrase_recombinase_N"/>
</dbReference>
<evidence type="ECO:0000259" key="5">
    <source>
        <dbReference type="PROSITE" id="PS51898"/>
    </source>
</evidence>
<reference evidence="6 7" key="1">
    <citation type="submission" date="2024-03" db="EMBL/GenBank/DDBJ databases">
        <title>Mouse gut bacterial collection (mGBC) of GemPharmatech.</title>
        <authorList>
            <person name="He Y."/>
            <person name="Dong L."/>
            <person name="Wu D."/>
            <person name="Gao X."/>
            <person name="Lin Z."/>
        </authorList>
    </citation>
    <scope>NUCLEOTIDE SEQUENCE [LARGE SCALE GENOMIC DNA]</scope>
    <source>
        <strain evidence="6 7">15-30</strain>
    </source>
</reference>
<dbReference type="CDD" id="cd01189">
    <property type="entry name" value="INT_ICEBs1_C_like"/>
    <property type="match status" value="1"/>
</dbReference>
<dbReference type="InterPro" id="IPR002104">
    <property type="entry name" value="Integrase_catalytic"/>
</dbReference>
<dbReference type="InterPro" id="IPR050090">
    <property type="entry name" value="Tyrosine_recombinase_XerCD"/>
</dbReference>
<dbReference type="Proteomes" id="UP001565236">
    <property type="component" value="Unassembled WGS sequence"/>
</dbReference>
<dbReference type="Pfam" id="PF14659">
    <property type="entry name" value="Phage_int_SAM_3"/>
    <property type="match status" value="1"/>
</dbReference>
<dbReference type="InterPro" id="IPR004107">
    <property type="entry name" value="Integrase_SAM-like_N"/>
</dbReference>
<dbReference type="InterPro" id="IPR011010">
    <property type="entry name" value="DNA_brk_join_enz"/>
</dbReference>
<dbReference type="PANTHER" id="PTHR30349:SF64">
    <property type="entry name" value="PROPHAGE INTEGRASE INTD-RELATED"/>
    <property type="match status" value="1"/>
</dbReference>
<keyword evidence="4" id="KW-0233">DNA recombination</keyword>
<dbReference type="PANTHER" id="PTHR30349">
    <property type="entry name" value="PHAGE INTEGRASE-RELATED"/>
    <property type="match status" value="1"/>
</dbReference>
<dbReference type="SUPFAM" id="SSF56349">
    <property type="entry name" value="DNA breaking-rejoining enzymes"/>
    <property type="match status" value="1"/>
</dbReference>
<evidence type="ECO:0000256" key="2">
    <source>
        <dbReference type="ARBA" id="ARBA00022908"/>
    </source>
</evidence>